<organism evidence="7 8">
    <name type="scientific">Stylonychia lemnae</name>
    <name type="common">Ciliate</name>
    <dbReference type="NCBI Taxonomy" id="5949"/>
    <lineage>
        <taxon>Eukaryota</taxon>
        <taxon>Sar</taxon>
        <taxon>Alveolata</taxon>
        <taxon>Ciliophora</taxon>
        <taxon>Intramacronucleata</taxon>
        <taxon>Spirotrichea</taxon>
        <taxon>Stichotrichia</taxon>
        <taxon>Sporadotrichida</taxon>
        <taxon>Oxytrichidae</taxon>
        <taxon>Stylonychinae</taxon>
        <taxon>Stylonychia</taxon>
    </lineage>
</organism>
<evidence type="ECO:0000256" key="3">
    <source>
        <dbReference type="ARBA" id="ARBA00022777"/>
    </source>
</evidence>
<keyword evidence="8" id="KW-1185">Reference proteome</keyword>
<name>A0A078ACB7_STYLE</name>
<feature type="transmembrane region" description="Helical" evidence="5">
    <location>
        <begin position="156"/>
        <end position="177"/>
    </location>
</feature>
<keyword evidence="5" id="KW-0472">Membrane</keyword>
<dbReference type="Proteomes" id="UP000039865">
    <property type="component" value="Unassembled WGS sequence"/>
</dbReference>
<proteinExistence type="predicted"/>
<dbReference type="AlphaFoldDB" id="A0A078ACB7"/>
<dbReference type="InterPro" id="IPR011009">
    <property type="entry name" value="Kinase-like_dom_sf"/>
</dbReference>
<dbReference type="SUPFAM" id="SSF56112">
    <property type="entry name" value="Protein kinase-like (PK-like)"/>
    <property type="match status" value="1"/>
</dbReference>
<dbReference type="InterPro" id="IPR000719">
    <property type="entry name" value="Prot_kinase_dom"/>
</dbReference>
<sequence length="633" mass="74547">MEDSDNPDSQNSYITIVIIILGIIYTLLFFFALFRSWKIRTDQVYIRVFYFFVCIQICLNAMLFWVMLIVKFYDNTALNKFMVGLSSLIIVVVVILNIVYVILSCTIKDTYEQFFTIYQSSWLVLIVWFILSSTVVYIKQSGTPYKSDQHRLNLRYIALVFGFWTLAFLIKVIFAMIGDKSIDATSDITMMQAIFLIVVNVVCDVLPYFSVLEIKFLELFRRVRQVKKEKSPLLGNRSPITNQDRQAALNAIFEYKESKESIGGLNTSGEKTNSIREQGFINNLNESYQLQKSQAQDFCLINEKLLNQHIHIRQISVQNNDKSLIQQKLELKSKNFQTLELFNKTWYSSQKDKKNKLGVFYKASLYQEIVLCRQVNFDRMTNYILEDYFIELCILDQIKIRSSLVPVLGYYIKDQSLMIFQPEMLSLFELLHSKDKEDLRRQLDAKEKYNISFEISKILYTLHQFNPPFCHGHISSHNIFLELKANNSIKNCRVKLGDLELMPLLKYANTFYKYSNSSVWSAPECLQNPKKYVEPTRHMDVYSFGMLLWELWHETIPFDNDLKLCQQYVVQEDSRPMIQMIDKYDKQPLQTDQKYCDEQIAKVIRLCWQSNPENRPNINFLCDQISRYQSPQS</sequence>
<keyword evidence="1" id="KW-0808">Transferase</keyword>
<feature type="transmembrane region" description="Helical" evidence="5">
    <location>
        <begin position="12"/>
        <end position="34"/>
    </location>
</feature>
<keyword evidence="3 7" id="KW-0418">Kinase</keyword>
<dbReference type="GO" id="GO:0004674">
    <property type="term" value="F:protein serine/threonine kinase activity"/>
    <property type="evidence" value="ECO:0007669"/>
    <property type="project" value="TreeGrafter"/>
</dbReference>
<evidence type="ECO:0000256" key="1">
    <source>
        <dbReference type="ARBA" id="ARBA00022679"/>
    </source>
</evidence>
<evidence type="ECO:0000256" key="2">
    <source>
        <dbReference type="ARBA" id="ARBA00022741"/>
    </source>
</evidence>
<gene>
    <name evidence="7" type="primary">Contig2411.g2591</name>
    <name evidence="7" type="ORF">STYLEM_7440</name>
</gene>
<evidence type="ECO:0000259" key="6">
    <source>
        <dbReference type="PROSITE" id="PS50011"/>
    </source>
</evidence>
<feature type="transmembrane region" description="Helical" evidence="5">
    <location>
        <begin position="189"/>
        <end position="209"/>
    </location>
</feature>
<dbReference type="OrthoDB" id="313345at2759"/>
<keyword evidence="4" id="KW-0067">ATP-binding</keyword>
<dbReference type="EMBL" id="CCKQ01007117">
    <property type="protein sequence ID" value="CDW78463.1"/>
    <property type="molecule type" value="Genomic_DNA"/>
</dbReference>
<keyword evidence="2" id="KW-0547">Nucleotide-binding</keyword>
<dbReference type="InParanoid" id="A0A078ACB7"/>
<evidence type="ECO:0000313" key="8">
    <source>
        <dbReference type="Proteomes" id="UP000039865"/>
    </source>
</evidence>
<dbReference type="PROSITE" id="PS50011">
    <property type="entry name" value="PROTEIN_KINASE_DOM"/>
    <property type="match status" value="1"/>
</dbReference>
<dbReference type="Gene3D" id="1.10.510.10">
    <property type="entry name" value="Transferase(Phosphotransferase) domain 1"/>
    <property type="match status" value="1"/>
</dbReference>
<keyword evidence="5" id="KW-1133">Transmembrane helix</keyword>
<dbReference type="OMA" id="ELWHETI"/>
<dbReference type="InterPro" id="IPR001245">
    <property type="entry name" value="Ser-Thr/Tyr_kinase_cat_dom"/>
</dbReference>
<keyword evidence="5" id="KW-0812">Transmembrane</keyword>
<feature type="transmembrane region" description="Helical" evidence="5">
    <location>
        <begin position="81"/>
        <end position="103"/>
    </location>
</feature>
<dbReference type="PANTHER" id="PTHR44329:SF288">
    <property type="entry name" value="MITOGEN-ACTIVATED PROTEIN KINASE KINASE KINASE 20"/>
    <property type="match status" value="1"/>
</dbReference>
<protein>
    <submittedName>
        <fullName evidence="7">Protein kinase domain containing protein</fullName>
    </submittedName>
</protein>
<dbReference type="PANTHER" id="PTHR44329">
    <property type="entry name" value="SERINE/THREONINE-PROTEIN KINASE TNNI3K-RELATED"/>
    <property type="match status" value="1"/>
</dbReference>
<dbReference type="Pfam" id="PF07714">
    <property type="entry name" value="PK_Tyr_Ser-Thr"/>
    <property type="match status" value="1"/>
</dbReference>
<feature type="transmembrane region" description="Helical" evidence="5">
    <location>
        <begin position="46"/>
        <end position="69"/>
    </location>
</feature>
<feature type="domain" description="Protein kinase" evidence="6">
    <location>
        <begin position="346"/>
        <end position="629"/>
    </location>
</feature>
<dbReference type="InterPro" id="IPR051681">
    <property type="entry name" value="Ser/Thr_Kinases-Pseudokinases"/>
</dbReference>
<feature type="transmembrane region" description="Helical" evidence="5">
    <location>
        <begin position="115"/>
        <end position="136"/>
    </location>
</feature>
<dbReference type="GO" id="GO:0005524">
    <property type="term" value="F:ATP binding"/>
    <property type="evidence" value="ECO:0007669"/>
    <property type="project" value="UniProtKB-KW"/>
</dbReference>
<evidence type="ECO:0000256" key="5">
    <source>
        <dbReference type="SAM" id="Phobius"/>
    </source>
</evidence>
<evidence type="ECO:0000313" key="7">
    <source>
        <dbReference type="EMBL" id="CDW78463.1"/>
    </source>
</evidence>
<reference evidence="7 8" key="1">
    <citation type="submission" date="2014-06" db="EMBL/GenBank/DDBJ databases">
        <authorList>
            <person name="Swart Estienne"/>
        </authorList>
    </citation>
    <scope>NUCLEOTIDE SEQUENCE [LARGE SCALE GENOMIC DNA]</scope>
    <source>
        <strain evidence="7 8">130c</strain>
    </source>
</reference>
<accession>A0A078ACB7</accession>
<evidence type="ECO:0000256" key="4">
    <source>
        <dbReference type="ARBA" id="ARBA00022840"/>
    </source>
</evidence>